<dbReference type="InterPro" id="IPR006059">
    <property type="entry name" value="SBP"/>
</dbReference>
<dbReference type="SUPFAM" id="SSF53850">
    <property type="entry name" value="Periplasmic binding protein-like II"/>
    <property type="match status" value="1"/>
</dbReference>
<dbReference type="STRING" id="670482.SAMN04488542_15211"/>
<dbReference type="PROSITE" id="PS51257">
    <property type="entry name" value="PROKAR_LIPOPROTEIN"/>
    <property type="match status" value="1"/>
</dbReference>
<proteinExistence type="predicted"/>
<dbReference type="InterPro" id="IPR050490">
    <property type="entry name" value="Bact_solute-bd_prot1"/>
</dbReference>
<evidence type="ECO:0000313" key="1">
    <source>
        <dbReference type="EMBL" id="SDG51840.1"/>
    </source>
</evidence>
<dbReference type="PANTHER" id="PTHR43649">
    <property type="entry name" value="ARABINOSE-BINDING PROTEIN-RELATED"/>
    <property type="match status" value="1"/>
</dbReference>
<dbReference type="OrthoDB" id="9787283at2"/>
<dbReference type="EMBL" id="FNBG01000052">
    <property type="protein sequence ID" value="SDG51840.1"/>
    <property type="molecule type" value="Genomic_DNA"/>
</dbReference>
<keyword evidence="1" id="KW-0813">Transport</keyword>
<organism evidence="1 2">
    <name type="scientific">Fontibacillus panacisegetis</name>
    <dbReference type="NCBI Taxonomy" id="670482"/>
    <lineage>
        <taxon>Bacteria</taxon>
        <taxon>Bacillati</taxon>
        <taxon>Bacillota</taxon>
        <taxon>Bacilli</taxon>
        <taxon>Bacillales</taxon>
        <taxon>Paenibacillaceae</taxon>
        <taxon>Fontibacillus</taxon>
    </lineage>
</organism>
<accession>A0A1G7UYQ5</accession>
<dbReference type="Pfam" id="PF01547">
    <property type="entry name" value="SBP_bac_1"/>
    <property type="match status" value="1"/>
</dbReference>
<dbReference type="RefSeq" id="WP_091236412.1">
    <property type="nucleotide sequence ID" value="NZ_FNBG01000052.1"/>
</dbReference>
<keyword evidence="2" id="KW-1185">Reference proteome</keyword>
<dbReference type="Gene3D" id="3.40.190.10">
    <property type="entry name" value="Periplasmic binding protein-like II"/>
    <property type="match status" value="1"/>
</dbReference>
<keyword evidence="1" id="KW-0762">Sugar transport</keyword>
<evidence type="ECO:0000313" key="2">
    <source>
        <dbReference type="Proteomes" id="UP000198972"/>
    </source>
</evidence>
<dbReference type="AlphaFoldDB" id="A0A1G7UYQ5"/>
<dbReference type="Proteomes" id="UP000198972">
    <property type="component" value="Unassembled WGS sequence"/>
</dbReference>
<protein>
    <submittedName>
        <fullName evidence="1">Multiple sugar transport system substrate-binding protein</fullName>
    </submittedName>
</protein>
<name>A0A1G7UYQ5_9BACL</name>
<dbReference type="PANTHER" id="PTHR43649:SF12">
    <property type="entry name" value="DIACETYLCHITOBIOSE BINDING PROTEIN DASA"/>
    <property type="match status" value="1"/>
</dbReference>
<reference evidence="1 2" key="1">
    <citation type="submission" date="2016-10" db="EMBL/GenBank/DDBJ databases">
        <authorList>
            <person name="de Groot N.N."/>
        </authorList>
    </citation>
    <scope>NUCLEOTIDE SEQUENCE [LARGE SCALE GENOMIC DNA]</scope>
    <source>
        <strain evidence="1 2">DSM 28129</strain>
    </source>
</reference>
<gene>
    <name evidence="1" type="ORF">SAMN04488542_15211</name>
</gene>
<sequence>MLREFGIMMSRLVLVSSLLSLTWTLTGCTNQENSVNKSKTTLKVMYYWDKESLYRQYGNLFVMDHPDIELEVVSTALLYKNGVTDKIIEDFIAKEKPDVIFLGTEKYGSMAKNGDLVDLTPLAERDNYDLDTIFPGMIRYLKNEGGGKLFGLAPSFQSDAIIYNADLFEKYGVELPHDGMTWKELIELAGRFPTHGEGDARIFGYSQETPLDFEFMRFMIGGTYGLQLLNSDTRELTVNTDAWRDVFQLALDATGSNIYLDTDKSDFISTGGNMYEKKPFIMGKAAMTTSGPYIFSQLKDAQETIKDYKPFKVGVVAGPVDPAEPDKIRGFSMVNVSSIYSKAQNKEAAWEFVKFINGEKYAKIKSRTLNDGLLSRMNVSLQFDGHSLEAFYKLEPKMSNSTIMTNVPGFNYTQYLELQNREIGLVMEKEKSLEEALRTMQEEGQASIDLAKRNEEQK</sequence>